<proteinExistence type="inferred from homology"/>
<evidence type="ECO:0000313" key="3">
    <source>
        <dbReference type="EMBL" id="KAK0512218.1"/>
    </source>
</evidence>
<protein>
    <recommendedName>
        <fullName evidence="5">Altered inheritance of mitochondria protein 6</fullName>
    </recommendedName>
</protein>
<comment type="similarity">
    <text evidence="1">Belongs to the AIM6 family.</text>
</comment>
<dbReference type="PANTHER" id="PTHR31571">
    <property type="entry name" value="ALTERED INHERITANCE OF MITOCHONDRIA PROTEIN 6"/>
    <property type="match status" value="1"/>
</dbReference>
<dbReference type="AlphaFoldDB" id="A0AA39V1F5"/>
<dbReference type="PANTHER" id="PTHR31571:SF5">
    <property type="entry name" value="ALTERED INHERITANCE OF MITOCHONDRIA PROTEIN 6"/>
    <property type="match status" value="1"/>
</dbReference>
<keyword evidence="2" id="KW-0732">Signal</keyword>
<dbReference type="InterPro" id="IPR017946">
    <property type="entry name" value="PLC-like_Pdiesterase_TIM-brl"/>
</dbReference>
<keyword evidence="4" id="KW-1185">Reference proteome</keyword>
<evidence type="ECO:0000313" key="4">
    <source>
        <dbReference type="Proteomes" id="UP001166286"/>
    </source>
</evidence>
<dbReference type="GO" id="GO:0006629">
    <property type="term" value="P:lipid metabolic process"/>
    <property type="evidence" value="ECO:0007669"/>
    <property type="project" value="InterPro"/>
</dbReference>
<dbReference type="EMBL" id="JAFEKC020000011">
    <property type="protein sequence ID" value="KAK0512218.1"/>
    <property type="molecule type" value="Genomic_DNA"/>
</dbReference>
<organism evidence="3 4">
    <name type="scientific">Cladonia borealis</name>
    <dbReference type="NCBI Taxonomy" id="184061"/>
    <lineage>
        <taxon>Eukaryota</taxon>
        <taxon>Fungi</taxon>
        <taxon>Dikarya</taxon>
        <taxon>Ascomycota</taxon>
        <taxon>Pezizomycotina</taxon>
        <taxon>Lecanoromycetes</taxon>
        <taxon>OSLEUM clade</taxon>
        <taxon>Lecanoromycetidae</taxon>
        <taxon>Lecanorales</taxon>
        <taxon>Lecanorineae</taxon>
        <taxon>Cladoniaceae</taxon>
        <taxon>Cladonia</taxon>
    </lineage>
</organism>
<dbReference type="InterPro" id="IPR051236">
    <property type="entry name" value="HAT_RTT109-like"/>
</dbReference>
<evidence type="ECO:0000256" key="2">
    <source>
        <dbReference type="SAM" id="SignalP"/>
    </source>
</evidence>
<dbReference type="Proteomes" id="UP001166286">
    <property type="component" value="Unassembled WGS sequence"/>
</dbReference>
<gene>
    <name evidence="3" type="ORF">JMJ35_005346</name>
</gene>
<evidence type="ECO:0008006" key="5">
    <source>
        <dbReference type="Google" id="ProtNLM"/>
    </source>
</evidence>
<comment type="caution">
    <text evidence="3">The sequence shown here is derived from an EMBL/GenBank/DDBJ whole genome shotgun (WGS) entry which is preliminary data.</text>
</comment>
<dbReference type="GO" id="GO:0008081">
    <property type="term" value="F:phosphoric diester hydrolase activity"/>
    <property type="evidence" value="ECO:0007669"/>
    <property type="project" value="InterPro"/>
</dbReference>
<accession>A0AA39V1F5</accession>
<evidence type="ECO:0000256" key="1">
    <source>
        <dbReference type="ARBA" id="ARBA00008858"/>
    </source>
</evidence>
<name>A0AA39V1F5_9LECA</name>
<feature type="signal peptide" evidence="2">
    <location>
        <begin position="1"/>
        <end position="18"/>
    </location>
</feature>
<reference evidence="3" key="1">
    <citation type="submission" date="2023-03" db="EMBL/GenBank/DDBJ databases">
        <title>Complete genome of Cladonia borealis.</title>
        <authorList>
            <person name="Park H."/>
        </authorList>
    </citation>
    <scope>NUCLEOTIDE SEQUENCE</scope>
    <source>
        <strain evidence="3">ANT050790</strain>
    </source>
</reference>
<feature type="chain" id="PRO_5041314404" description="Altered inheritance of mitochondria protein 6" evidence="2">
    <location>
        <begin position="19"/>
        <end position="317"/>
    </location>
</feature>
<sequence length="317" mass="34758">MHLSTALRTLLFAPYAFAATPDVSPVLQDFLKQAFQAPLYTYPTSLTQGIVPKFIHSHNDYWRDVPFYSAISVGAVSVEADVWLYNGTLHVGHEEGALTNERTFESLYINPILDTLHRQNPNSSFLTSGPTHNGVFDTDGGQTLYLFVDVKTDGLTTWPYVVKALEPLQSGGWLSTVSTTNTFTSSAVTVIGTGNTPLSLVQPVTPRYYFYDAPIPLLSTTFSNITSLVSPIASTDFTANFGPVLGTSLNSTQLALLRAQVGVAHAKGIMLRYWDQPGWPISTRNGIWRQLKDEGVDIINADDLEAAAGLSDRSDYW</sequence>
<dbReference type="SUPFAM" id="SSF51695">
    <property type="entry name" value="PLC-like phosphodiesterases"/>
    <property type="match status" value="1"/>
</dbReference>